<dbReference type="Gene3D" id="1.10.8.60">
    <property type="match status" value="1"/>
</dbReference>
<dbReference type="Pfam" id="PF22608">
    <property type="entry name" value="DNAX_ATPase_lid"/>
    <property type="match status" value="1"/>
</dbReference>
<dbReference type="InterPro" id="IPR022754">
    <property type="entry name" value="DNA_pol_III_gamma-3"/>
</dbReference>
<reference evidence="14" key="1">
    <citation type="journal article" date="2014" name="Int. J. Syst. Evol. Microbiol.">
        <title>Complete genome sequence of Corynebacterium casei LMG S-19264T (=DSM 44701T), isolated from a smear-ripened cheese.</title>
        <authorList>
            <consortium name="US DOE Joint Genome Institute (JGI-PGF)"/>
            <person name="Walter F."/>
            <person name="Albersmeier A."/>
            <person name="Kalinowski J."/>
            <person name="Ruckert C."/>
        </authorList>
    </citation>
    <scope>NUCLEOTIDE SEQUENCE</scope>
    <source>
        <strain evidence="14">CGMCC 1.15179</strain>
    </source>
</reference>
<name>A0A8J2YA54_9BACL</name>
<dbReference type="AlphaFoldDB" id="A0A8J2YA54"/>
<keyword evidence="9" id="KW-0067">ATP-binding</keyword>
<dbReference type="SMART" id="SM00382">
    <property type="entry name" value="AAA"/>
    <property type="match status" value="1"/>
</dbReference>
<dbReference type="EC" id="2.7.7.7" evidence="2"/>
<evidence type="ECO:0000313" key="15">
    <source>
        <dbReference type="Proteomes" id="UP000625210"/>
    </source>
</evidence>
<dbReference type="InterPro" id="IPR012763">
    <property type="entry name" value="DNA_pol_III_sug/sutau_N"/>
</dbReference>
<evidence type="ECO:0000256" key="12">
    <source>
        <dbReference type="SAM" id="MobiDB-lite"/>
    </source>
</evidence>
<dbReference type="Pfam" id="PF12169">
    <property type="entry name" value="DNA_pol3_gamma3"/>
    <property type="match status" value="1"/>
</dbReference>
<dbReference type="PANTHER" id="PTHR11669">
    <property type="entry name" value="REPLICATION FACTOR C / DNA POLYMERASE III GAMMA-TAU SUBUNIT"/>
    <property type="match status" value="1"/>
</dbReference>
<feature type="region of interest" description="Disordered" evidence="12">
    <location>
        <begin position="545"/>
        <end position="569"/>
    </location>
</feature>
<dbReference type="InterPro" id="IPR050238">
    <property type="entry name" value="DNA_Rep/Repair_Clamp_Loader"/>
</dbReference>
<evidence type="ECO:0000256" key="3">
    <source>
        <dbReference type="ARBA" id="ARBA00022679"/>
    </source>
</evidence>
<dbReference type="SUPFAM" id="SSF48019">
    <property type="entry name" value="post-AAA+ oligomerization domain-like"/>
    <property type="match status" value="1"/>
</dbReference>
<evidence type="ECO:0000256" key="10">
    <source>
        <dbReference type="ARBA" id="ARBA00022932"/>
    </source>
</evidence>
<dbReference type="Gene3D" id="1.20.272.10">
    <property type="match status" value="1"/>
</dbReference>
<dbReference type="FunFam" id="1.20.272.10:FF:000003">
    <property type="entry name" value="DNA polymerase III subunit gamma/tau"/>
    <property type="match status" value="1"/>
</dbReference>
<feature type="compositionally biased region" description="Polar residues" evidence="12">
    <location>
        <begin position="545"/>
        <end position="555"/>
    </location>
</feature>
<feature type="region of interest" description="Disordered" evidence="12">
    <location>
        <begin position="393"/>
        <end position="432"/>
    </location>
</feature>
<dbReference type="EMBL" id="BMHQ01000001">
    <property type="protein sequence ID" value="GGE06350.1"/>
    <property type="molecule type" value="Genomic_DNA"/>
</dbReference>
<dbReference type="GO" id="GO:0003887">
    <property type="term" value="F:DNA-directed DNA polymerase activity"/>
    <property type="evidence" value="ECO:0007669"/>
    <property type="project" value="UniProtKB-KW"/>
</dbReference>
<proteinExistence type="inferred from homology"/>
<reference evidence="14" key="2">
    <citation type="submission" date="2020-09" db="EMBL/GenBank/DDBJ databases">
        <authorList>
            <person name="Sun Q."/>
            <person name="Zhou Y."/>
        </authorList>
    </citation>
    <scope>NUCLEOTIDE SEQUENCE</scope>
    <source>
        <strain evidence="14">CGMCC 1.15179</strain>
    </source>
</reference>
<keyword evidence="15" id="KW-1185">Reference proteome</keyword>
<keyword evidence="8" id="KW-0862">Zinc</keyword>
<dbReference type="SUPFAM" id="SSF52540">
    <property type="entry name" value="P-loop containing nucleoside triphosphate hydrolases"/>
    <property type="match status" value="1"/>
</dbReference>
<keyword evidence="4" id="KW-0548">Nucleotidyltransferase</keyword>
<sequence>MWLVSYRALYRVWRPQTFSDLVGQEHVTQTLKNALAEGHFSHAYLFSGPRGTGKTSAAKIMAKAVNCANGPAPEPCNECDACRKITEGSLLDVVEIDAASNRGVDEIRDLRDKVKYAPSEVRYKVYIVDEVHMLTAEAFNALLKTLEEPPGHVIFILATTEPHKLPSTIISRCQRFSFRRIGLSHIVARLEHIVQSQGIQAEKSALVSIARAAEGGMRDALSLMDQVLAFGGDQVNDAAVLAVTGSVSRQALVDMLESVSGGDAAGILDQVDQQLAEGMEPERLVQDLIHACRDLLLIRAAPELEEVQNRLAEDPSWQELARQFSPEQLNGVLDTLIQAQQQMKWAAHPRVLLEMVLVRVCRERGSSSEESITGKTVDHDLVKQLQQQVRRLEKQVEELSRRRPAPAEQDAPSRPHASVEVPARGESGTPTRKMVAGMPVQASELAAQSDPARLKTVQQHWPELLAKVKERKITVHAWLIDGDPVAATEEGVLVAFKNTIHRETTEKEANKQLIQQVMEETWGSPNRLVTIMRADWEHLQTAAETSVAISGSGDRNTADAASHSAETDPVQKAVELFGEELVEITD</sequence>
<dbReference type="FunFam" id="1.10.8.60:FF:000013">
    <property type="entry name" value="DNA polymerase III subunit gamma/tau"/>
    <property type="match status" value="1"/>
</dbReference>
<evidence type="ECO:0000256" key="2">
    <source>
        <dbReference type="ARBA" id="ARBA00012417"/>
    </source>
</evidence>
<evidence type="ECO:0000256" key="4">
    <source>
        <dbReference type="ARBA" id="ARBA00022695"/>
    </source>
</evidence>
<dbReference type="InterPro" id="IPR001270">
    <property type="entry name" value="ClpA/B"/>
</dbReference>
<evidence type="ECO:0000256" key="11">
    <source>
        <dbReference type="ARBA" id="ARBA00049244"/>
    </source>
</evidence>
<evidence type="ECO:0000256" key="8">
    <source>
        <dbReference type="ARBA" id="ARBA00022833"/>
    </source>
</evidence>
<dbReference type="CDD" id="cd00009">
    <property type="entry name" value="AAA"/>
    <property type="match status" value="1"/>
</dbReference>
<dbReference type="PANTHER" id="PTHR11669:SF0">
    <property type="entry name" value="PROTEIN STICHEL-LIKE 2"/>
    <property type="match status" value="1"/>
</dbReference>
<dbReference type="InterPro" id="IPR045085">
    <property type="entry name" value="HLD_clamp_pol_III_gamma_tau"/>
</dbReference>
<dbReference type="GO" id="GO:0003677">
    <property type="term" value="F:DNA binding"/>
    <property type="evidence" value="ECO:0007669"/>
    <property type="project" value="InterPro"/>
</dbReference>
<dbReference type="Proteomes" id="UP000625210">
    <property type="component" value="Unassembled WGS sequence"/>
</dbReference>
<keyword evidence="7" id="KW-0547">Nucleotide-binding</keyword>
<evidence type="ECO:0000259" key="13">
    <source>
        <dbReference type="SMART" id="SM00382"/>
    </source>
</evidence>
<dbReference type="GO" id="GO:0005524">
    <property type="term" value="F:ATP binding"/>
    <property type="evidence" value="ECO:0007669"/>
    <property type="project" value="UniProtKB-KW"/>
</dbReference>
<comment type="caution">
    <text evidence="14">The sequence shown here is derived from an EMBL/GenBank/DDBJ whole genome shotgun (WGS) entry which is preliminary data.</text>
</comment>
<protein>
    <recommendedName>
        <fullName evidence="2">DNA-directed DNA polymerase</fullName>
        <ecNumber evidence="2">2.7.7.7</ecNumber>
    </recommendedName>
</protein>
<evidence type="ECO:0000256" key="1">
    <source>
        <dbReference type="ARBA" id="ARBA00006360"/>
    </source>
</evidence>
<comment type="similarity">
    <text evidence="1">Belongs to the DnaX/STICHEL family.</text>
</comment>
<evidence type="ECO:0000256" key="7">
    <source>
        <dbReference type="ARBA" id="ARBA00022741"/>
    </source>
</evidence>
<dbReference type="Pfam" id="PF20964">
    <property type="entry name" value="DnaX_C"/>
    <property type="match status" value="1"/>
</dbReference>
<dbReference type="Pfam" id="PF13177">
    <property type="entry name" value="DNA_pol3_delta2"/>
    <property type="match status" value="1"/>
</dbReference>
<dbReference type="GO" id="GO:0046872">
    <property type="term" value="F:metal ion binding"/>
    <property type="evidence" value="ECO:0007669"/>
    <property type="project" value="UniProtKB-KW"/>
</dbReference>
<dbReference type="GO" id="GO:0009360">
    <property type="term" value="C:DNA polymerase III complex"/>
    <property type="evidence" value="ECO:0007669"/>
    <property type="project" value="InterPro"/>
</dbReference>
<comment type="catalytic activity">
    <reaction evidence="11">
        <text>DNA(n) + a 2'-deoxyribonucleoside 5'-triphosphate = DNA(n+1) + diphosphate</text>
        <dbReference type="Rhea" id="RHEA:22508"/>
        <dbReference type="Rhea" id="RHEA-COMP:17339"/>
        <dbReference type="Rhea" id="RHEA-COMP:17340"/>
        <dbReference type="ChEBI" id="CHEBI:33019"/>
        <dbReference type="ChEBI" id="CHEBI:61560"/>
        <dbReference type="ChEBI" id="CHEBI:173112"/>
        <dbReference type="EC" id="2.7.7.7"/>
    </reaction>
</comment>
<keyword evidence="10" id="KW-0239">DNA-directed DNA polymerase</keyword>
<dbReference type="InterPro" id="IPR003593">
    <property type="entry name" value="AAA+_ATPase"/>
</dbReference>
<evidence type="ECO:0000256" key="6">
    <source>
        <dbReference type="ARBA" id="ARBA00022723"/>
    </source>
</evidence>
<feature type="domain" description="AAA+ ATPase" evidence="13">
    <location>
        <begin position="40"/>
        <end position="182"/>
    </location>
</feature>
<dbReference type="InterPro" id="IPR048448">
    <property type="entry name" value="DnaX-like_C"/>
</dbReference>
<keyword evidence="3" id="KW-0808">Transferase</keyword>
<evidence type="ECO:0000313" key="14">
    <source>
        <dbReference type="EMBL" id="GGE06350.1"/>
    </source>
</evidence>
<dbReference type="NCBIfam" id="TIGR02397">
    <property type="entry name" value="dnaX_nterm"/>
    <property type="match status" value="1"/>
</dbReference>
<gene>
    <name evidence="14" type="ORF">GCM10011571_04350</name>
</gene>
<dbReference type="InterPro" id="IPR008921">
    <property type="entry name" value="DNA_pol3_clamp-load_cplx_C"/>
</dbReference>
<evidence type="ECO:0000256" key="5">
    <source>
        <dbReference type="ARBA" id="ARBA00022705"/>
    </source>
</evidence>
<keyword evidence="6" id="KW-0479">Metal-binding</keyword>
<evidence type="ECO:0000256" key="9">
    <source>
        <dbReference type="ARBA" id="ARBA00022840"/>
    </source>
</evidence>
<accession>A0A8J2YA54</accession>
<dbReference type="PRINTS" id="PR00300">
    <property type="entry name" value="CLPPROTEASEA"/>
</dbReference>
<keyword evidence="5" id="KW-0235">DNA replication</keyword>
<dbReference type="Gene3D" id="3.40.50.300">
    <property type="entry name" value="P-loop containing nucleotide triphosphate hydrolases"/>
    <property type="match status" value="1"/>
</dbReference>
<dbReference type="FunFam" id="3.40.50.300:FF:000014">
    <property type="entry name" value="DNA polymerase III subunit gamma/tau"/>
    <property type="match status" value="1"/>
</dbReference>
<dbReference type="InterPro" id="IPR027417">
    <property type="entry name" value="P-loop_NTPase"/>
</dbReference>
<organism evidence="14 15">
    <name type="scientific">Marinithermofilum abyssi</name>
    <dbReference type="NCBI Taxonomy" id="1571185"/>
    <lineage>
        <taxon>Bacteria</taxon>
        <taxon>Bacillati</taxon>
        <taxon>Bacillota</taxon>
        <taxon>Bacilli</taxon>
        <taxon>Bacillales</taxon>
        <taxon>Thermoactinomycetaceae</taxon>
        <taxon>Marinithermofilum</taxon>
    </lineage>
</organism>
<dbReference type="NCBIfam" id="NF004046">
    <property type="entry name" value="PRK05563.1"/>
    <property type="match status" value="1"/>
</dbReference>
<dbReference type="GO" id="GO:0006261">
    <property type="term" value="P:DNA-templated DNA replication"/>
    <property type="evidence" value="ECO:0007669"/>
    <property type="project" value="TreeGrafter"/>
</dbReference>
<dbReference type="CDD" id="cd18137">
    <property type="entry name" value="HLD_clamp_pol_III_gamma_tau"/>
    <property type="match status" value="1"/>
</dbReference>